<dbReference type="EMBL" id="DF977490">
    <property type="protein sequence ID" value="GAP90437.1"/>
    <property type="molecule type" value="Genomic_DNA"/>
</dbReference>
<dbReference type="OrthoDB" id="4741669at2759"/>
<feature type="compositionally biased region" description="Pro residues" evidence="1">
    <location>
        <begin position="17"/>
        <end position="31"/>
    </location>
</feature>
<gene>
    <name evidence="2" type="ORF">SAMD00023353_4500090</name>
</gene>
<dbReference type="AlphaFoldDB" id="A0A1W2TPU9"/>
<dbReference type="Proteomes" id="UP000054516">
    <property type="component" value="Unassembled WGS sequence"/>
</dbReference>
<protein>
    <submittedName>
        <fullName evidence="2">Uncharacterized protein</fullName>
    </submittedName>
</protein>
<organism evidence="2">
    <name type="scientific">Rosellinia necatrix</name>
    <name type="common">White root-rot fungus</name>
    <dbReference type="NCBI Taxonomy" id="77044"/>
    <lineage>
        <taxon>Eukaryota</taxon>
        <taxon>Fungi</taxon>
        <taxon>Dikarya</taxon>
        <taxon>Ascomycota</taxon>
        <taxon>Pezizomycotina</taxon>
        <taxon>Sordariomycetes</taxon>
        <taxon>Xylariomycetidae</taxon>
        <taxon>Xylariales</taxon>
        <taxon>Xylariaceae</taxon>
        <taxon>Rosellinia</taxon>
    </lineage>
</organism>
<name>A0A1W2TPU9_ROSNE</name>
<sequence length="558" mass="63704">MIEVTERTNSRINTKPPATPPLGAPPTPPPSNDSSPENQLSYQKRYASPKDQHEDTLVLKDIVASSNHIPGTSHVKSLGILIEEDTRVQEDQSVSSAPESKPRFLHSPLDGQLDISTVSGDLASVLSLEDGLTHLEDRDLSISDGNLTEADQGRVVPPVEEPKSFFQRFILKISQVASTLARQRDKARERRVGNLFYLIDEIRRGVYDSDSREVIERKIPLADYELFKAVVNRRHHEHLIEQYEADKLRNYIKNDLKYEYIPSTRGRQQFRILMRESTLHKFVRGYWDREIGIWLRGIETNESHSEKTRDLANAVENFGDDDVQLPGETQCFPDSYWEIRYPATDTSKQKPKTDSFPSLVIEVVWSHKLDRDKINNYILKSDGAIRTVVCIDLYKTWTRWGRIKRDWKVGGNNLGPVHIQVWRAQRDLDGTLRVAEGPETQVCRKDGALDAEQIACLSLRDFVAERDEDRTGMSAEELQGLEGLLHTLDARAVVEKIKVGLEKQREKDNMKNNESKPVAMVQAQGESRMAGHQKVDKKQTAVEIGGRRLRWLSKRREG</sequence>
<evidence type="ECO:0000313" key="2">
    <source>
        <dbReference type="EMBL" id="GAP90437.1"/>
    </source>
</evidence>
<feature type="region of interest" description="Disordered" evidence="1">
    <location>
        <begin position="1"/>
        <end position="52"/>
    </location>
</feature>
<reference evidence="2" key="1">
    <citation type="submission" date="2016-03" db="EMBL/GenBank/DDBJ databases">
        <title>Draft genome sequence of Rosellinia necatrix.</title>
        <authorList>
            <person name="Kanematsu S."/>
        </authorList>
    </citation>
    <scope>NUCLEOTIDE SEQUENCE [LARGE SCALE GENOMIC DNA]</scope>
    <source>
        <strain evidence="2">W97</strain>
    </source>
</reference>
<keyword evidence="3" id="KW-1185">Reference proteome</keyword>
<accession>A0A1W2TPU9</accession>
<evidence type="ECO:0000313" key="3">
    <source>
        <dbReference type="Proteomes" id="UP000054516"/>
    </source>
</evidence>
<evidence type="ECO:0000256" key="1">
    <source>
        <dbReference type="SAM" id="MobiDB-lite"/>
    </source>
</evidence>
<proteinExistence type="predicted"/>